<feature type="compositionally biased region" description="Basic and acidic residues" evidence="1">
    <location>
        <begin position="157"/>
        <end position="176"/>
    </location>
</feature>
<gene>
    <name evidence="4" type="ORF">ACFQJ4_03785</name>
</gene>
<feature type="region of interest" description="Disordered" evidence="1">
    <location>
        <begin position="153"/>
        <end position="176"/>
    </location>
</feature>
<dbReference type="EMBL" id="JBHTAP010000001">
    <property type="protein sequence ID" value="MFC7234433.1"/>
    <property type="molecule type" value="Genomic_DNA"/>
</dbReference>
<dbReference type="RefSeq" id="WP_276235440.1">
    <property type="nucleotide sequence ID" value="NZ_CP119802.1"/>
</dbReference>
<protein>
    <submittedName>
        <fullName evidence="4">RnhA operon protein</fullName>
    </submittedName>
</protein>
<dbReference type="Pfam" id="PF23418">
    <property type="entry name" value="DUF7108"/>
    <property type="match status" value="1"/>
</dbReference>
<proteinExistence type="predicted"/>
<organism evidence="4 5">
    <name type="scientific">Halosegnis marinus</name>
    <dbReference type="NCBI Taxonomy" id="3034023"/>
    <lineage>
        <taxon>Archaea</taxon>
        <taxon>Methanobacteriati</taxon>
        <taxon>Methanobacteriota</taxon>
        <taxon>Stenosarchaea group</taxon>
        <taxon>Halobacteria</taxon>
        <taxon>Halobacteriales</taxon>
        <taxon>Natronomonadaceae</taxon>
        <taxon>Halosegnis</taxon>
    </lineage>
</organism>
<reference evidence="4 5" key="1">
    <citation type="journal article" date="2019" name="Int. J. Syst. Evol. Microbiol.">
        <title>The Global Catalogue of Microorganisms (GCM) 10K type strain sequencing project: providing services to taxonomists for standard genome sequencing and annotation.</title>
        <authorList>
            <consortium name="The Broad Institute Genomics Platform"/>
            <consortium name="The Broad Institute Genome Sequencing Center for Infectious Disease"/>
            <person name="Wu L."/>
            <person name="Ma J."/>
        </authorList>
    </citation>
    <scope>NUCLEOTIDE SEQUENCE [LARGE SCALE GENOMIC DNA]</scope>
    <source>
        <strain evidence="4 5">DT85</strain>
    </source>
</reference>
<dbReference type="Proteomes" id="UP001596398">
    <property type="component" value="Unassembled WGS sequence"/>
</dbReference>
<dbReference type="AlphaFoldDB" id="A0ABD5ZMG7"/>
<dbReference type="InterPro" id="IPR056494">
    <property type="entry name" value="DUF7108_C"/>
</dbReference>
<dbReference type="GeneID" id="79266100"/>
<evidence type="ECO:0000313" key="5">
    <source>
        <dbReference type="Proteomes" id="UP001596398"/>
    </source>
</evidence>
<evidence type="ECO:0000259" key="3">
    <source>
        <dbReference type="Pfam" id="PF23420"/>
    </source>
</evidence>
<feature type="domain" description="DUF7108" evidence="2">
    <location>
        <begin position="2"/>
        <end position="85"/>
    </location>
</feature>
<dbReference type="Pfam" id="PF23420">
    <property type="entry name" value="DUF7108_C"/>
    <property type="match status" value="1"/>
</dbReference>
<evidence type="ECO:0000259" key="2">
    <source>
        <dbReference type="Pfam" id="PF23418"/>
    </source>
</evidence>
<accession>A0ABD5ZMG7</accession>
<comment type="caution">
    <text evidence="4">The sequence shown here is derived from an EMBL/GenBank/DDBJ whole genome shotgun (WGS) entry which is preliminary data.</text>
</comment>
<sequence length="176" mass="19761">MIPDDVIDDAERLTRLARTAVDPNEAAAHRERRDDLLAEHGYTARVRSDDRDDTLVLHPADWLEDGEVVIERVDVEEGVEIELSGTGDADEWAAVDEHNRAAAEAVVAEHGEVHGANARSLADFAGNHYAKRVEELTPAERREFVEEYFPRNAWPSDDQREAVEESVELTREHAGE</sequence>
<dbReference type="InterPro" id="IPR055532">
    <property type="entry name" value="DUF7108_N"/>
</dbReference>
<feature type="domain" description="DUF7108" evidence="3">
    <location>
        <begin position="90"/>
        <end position="175"/>
    </location>
</feature>
<keyword evidence="5" id="KW-1185">Reference proteome</keyword>
<evidence type="ECO:0000313" key="4">
    <source>
        <dbReference type="EMBL" id="MFC7234433.1"/>
    </source>
</evidence>
<evidence type="ECO:0000256" key="1">
    <source>
        <dbReference type="SAM" id="MobiDB-lite"/>
    </source>
</evidence>
<name>A0ABD5ZMG7_9EURY</name>